<dbReference type="PANTHER" id="PTHR43622">
    <property type="entry name" value="3-DEHYDROQUINATE SYNTHASE"/>
    <property type="match status" value="1"/>
</dbReference>
<evidence type="ECO:0000256" key="12">
    <source>
        <dbReference type="ARBA" id="ARBA00022741"/>
    </source>
</evidence>
<evidence type="ECO:0000313" key="22">
    <source>
        <dbReference type="Proteomes" id="UP000823877"/>
    </source>
</evidence>
<comment type="pathway">
    <text evidence="5 18">Metabolic intermediate biosynthesis; chorismate biosynthesis; chorismate from D-erythrose 4-phosphate and phosphoenolpyruvate: step 2/7.</text>
</comment>
<name>A0A9D2MHF7_9FIRM</name>
<sequence>MKTLRVNAGDGYDILIERGLLKTCGEQIKTAVSAKKAAIISDSHVAPLYLETVQSSVRAAGMETVSYLFPAGESSKTTENLIRIVAFLADNGLTRKDCVIALGGGVCGDMAGFAAAVYLRGIHYIQIPTTLLAQVDSSVGGKTAVDLPQGKNLCGAFWQPSLVLIDPEVLNTLPAHYFSDGMGEVIKYGCIKSAPLFERLKNENARDIIDDVILECCDIKRGVVERDEKESGERALLNFGHTCGHAIEKLYDFSGISHGEAVGIGMVMISRAGENAGITEPGTADRIAALLEKYGLKTQTDLPVSKIVHNMAFDKKRTANGINLILLKKIGESFIKPSSPDEVNALFGIK</sequence>
<evidence type="ECO:0000256" key="13">
    <source>
        <dbReference type="ARBA" id="ARBA00022833"/>
    </source>
</evidence>
<feature type="binding site" evidence="18">
    <location>
        <position position="142"/>
    </location>
    <ligand>
        <name>NAD(+)</name>
        <dbReference type="ChEBI" id="CHEBI:57540"/>
    </ligand>
</feature>
<organism evidence="21 22">
    <name type="scientific">Candidatus Eubacterium faecale</name>
    <dbReference type="NCBI Taxonomy" id="2838568"/>
    <lineage>
        <taxon>Bacteria</taxon>
        <taxon>Bacillati</taxon>
        <taxon>Bacillota</taxon>
        <taxon>Clostridia</taxon>
        <taxon>Eubacteriales</taxon>
        <taxon>Eubacteriaceae</taxon>
        <taxon>Eubacterium</taxon>
    </lineage>
</organism>
<evidence type="ECO:0000259" key="19">
    <source>
        <dbReference type="Pfam" id="PF01761"/>
    </source>
</evidence>
<dbReference type="GO" id="GO:0003856">
    <property type="term" value="F:3-dehydroquinate synthase activity"/>
    <property type="evidence" value="ECO:0007669"/>
    <property type="project" value="UniProtKB-UniRule"/>
</dbReference>
<keyword evidence="17 18" id="KW-0170">Cobalt</keyword>
<evidence type="ECO:0000256" key="18">
    <source>
        <dbReference type="HAMAP-Rule" id="MF_00110"/>
    </source>
</evidence>
<evidence type="ECO:0000256" key="2">
    <source>
        <dbReference type="ARBA" id="ARBA00001911"/>
    </source>
</evidence>
<dbReference type="EC" id="4.2.3.4" evidence="7 18"/>
<evidence type="ECO:0000313" key="21">
    <source>
        <dbReference type="EMBL" id="HJB74890.1"/>
    </source>
</evidence>
<evidence type="ECO:0000256" key="8">
    <source>
        <dbReference type="ARBA" id="ARBA00017684"/>
    </source>
</evidence>
<evidence type="ECO:0000256" key="17">
    <source>
        <dbReference type="ARBA" id="ARBA00023285"/>
    </source>
</evidence>
<proteinExistence type="inferred from homology"/>
<evidence type="ECO:0000256" key="9">
    <source>
        <dbReference type="ARBA" id="ARBA00022490"/>
    </source>
</evidence>
<dbReference type="GO" id="GO:0046872">
    <property type="term" value="F:metal ion binding"/>
    <property type="evidence" value="ECO:0007669"/>
    <property type="project" value="UniProtKB-KW"/>
</dbReference>
<dbReference type="HAMAP" id="MF_00110">
    <property type="entry name" value="DHQ_synthase"/>
    <property type="match status" value="1"/>
</dbReference>
<feature type="binding site" evidence="18">
    <location>
        <position position="184"/>
    </location>
    <ligand>
        <name>Zn(2+)</name>
        <dbReference type="ChEBI" id="CHEBI:29105"/>
    </ligand>
</feature>
<comment type="cofactor">
    <cofactor evidence="18">
        <name>Co(2+)</name>
        <dbReference type="ChEBI" id="CHEBI:48828"/>
    </cofactor>
    <cofactor evidence="18">
        <name>Zn(2+)</name>
        <dbReference type="ChEBI" id="CHEBI:29105"/>
    </cofactor>
    <text evidence="18">Binds 1 divalent metal cation per subunit. Can use either Co(2+) or Zn(2+).</text>
</comment>
<reference evidence="21" key="2">
    <citation type="submission" date="2021-04" db="EMBL/GenBank/DDBJ databases">
        <authorList>
            <person name="Gilroy R."/>
        </authorList>
    </citation>
    <scope>NUCLEOTIDE SEQUENCE</scope>
    <source>
        <strain evidence="21">CHK188-16595</strain>
    </source>
</reference>
<comment type="caution">
    <text evidence="18">Lacks conserved residue(s) required for the propagation of feature annotation.</text>
</comment>
<dbReference type="Gene3D" id="1.20.1090.10">
    <property type="entry name" value="Dehydroquinate synthase-like - alpha domain"/>
    <property type="match status" value="1"/>
</dbReference>
<evidence type="ECO:0000256" key="1">
    <source>
        <dbReference type="ARBA" id="ARBA00001393"/>
    </source>
</evidence>
<evidence type="ECO:0000259" key="20">
    <source>
        <dbReference type="Pfam" id="PF24621"/>
    </source>
</evidence>
<feature type="binding site" evidence="18">
    <location>
        <position position="258"/>
    </location>
    <ligand>
        <name>Zn(2+)</name>
        <dbReference type="ChEBI" id="CHEBI:29105"/>
    </ligand>
</feature>
<evidence type="ECO:0000256" key="5">
    <source>
        <dbReference type="ARBA" id="ARBA00004661"/>
    </source>
</evidence>
<keyword evidence="12 18" id="KW-0547">Nucleotide-binding</keyword>
<feature type="binding site" evidence="18">
    <location>
        <position position="151"/>
    </location>
    <ligand>
        <name>NAD(+)</name>
        <dbReference type="ChEBI" id="CHEBI:57540"/>
    </ligand>
</feature>
<dbReference type="InterPro" id="IPR050071">
    <property type="entry name" value="Dehydroquinate_synthase"/>
</dbReference>
<comment type="cofactor">
    <cofactor evidence="3">
        <name>Zn(2+)</name>
        <dbReference type="ChEBI" id="CHEBI:29105"/>
    </cofactor>
</comment>
<dbReference type="CDD" id="cd08195">
    <property type="entry name" value="DHQS"/>
    <property type="match status" value="1"/>
</dbReference>
<evidence type="ECO:0000256" key="16">
    <source>
        <dbReference type="ARBA" id="ARBA00023239"/>
    </source>
</evidence>
<keyword evidence="9 18" id="KW-0963">Cytoplasm</keyword>
<dbReference type="Pfam" id="PF01761">
    <property type="entry name" value="DHQ_synthase"/>
    <property type="match status" value="1"/>
</dbReference>
<comment type="subcellular location">
    <subcellularLocation>
        <location evidence="4 18">Cytoplasm</location>
    </subcellularLocation>
</comment>
<dbReference type="EMBL" id="DWXN01000010">
    <property type="protein sequence ID" value="HJB74890.1"/>
    <property type="molecule type" value="Genomic_DNA"/>
</dbReference>
<dbReference type="InterPro" id="IPR030963">
    <property type="entry name" value="DHQ_synth_fam"/>
</dbReference>
<dbReference type="SUPFAM" id="SSF56796">
    <property type="entry name" value="Dehydroquinate synthase-like"/>
    <property type="match status" value="1"/>
</dbReference>
<comment type="caution">
    <text evidence="21">The sequence shown here is derived from an EMBL/GenBank/DDBJ whole genome shotgun (WGS) entry which is preliminary data.</text>
</comment>
<dbReference type="AlphaFoldDB" id="A0A9D2MHF7"/>
<feature type="domain" description="3-dehydroquinate synthase N-terminal" evidence="19">
    <location>
        <begin position="68"/>
        <end position="178"/>
    </location>
</feature>
<dbReference type="GO" id="GO:0005737">
    <property type="term" value="C:cytoplasm"/>
    <property type="evidence" value="ECO:0007669"/>
    <property type="project" value="UniProtKB-SubCell"/>
</dbReference>
<dbReference type="Pfam" id="PF24621">
    <property type="entry name" value="DHQS_C"/>
    <property type="match status" value="1"/>
</dbReference>
<keyword evidence="16 18" id="KW-0456">Lyase</keyword>
<dbReference type="GO" id="GO:0000166">
    <property type="term" value="F:nucleotide binding"/>
    <property type="evidence" value="ECO:0007669"/>
    <property type="project" value="UniProtKB-KW"/>
</dbReference>
<dbReference type="FunFam" id="3.40.50.1970:FF:000007">
    <property type="entry name" value="Pentafunctional AROM polypeptide"/>
    <property type="match status" value="1"/>
</dbReference>
<dbReference type="InterPro" id="IPR056179">
    <property type="entry name" value="DHQS_C"/>
</dbReference>
<keyword evidence="11 18" id="KW-0479">Metal-binding</keyword>
<keyword evidence="13 18" id="KW-0862">Zinc</keyword>
<keyword evidence="10 18" id="KW-0028">Amino-acid biosynthesis</keyword>
<keyword evidence="15 18" id="KW-0057">Aromatic amino acid biosynthesis</keyword>
<comment type="similarity">
    <text evidence="6 18">Belongs to the sugar phosphate cyclases superfamily. Dehydroquinate synthase family.</text>
</comment>
<evidence type="ECO:0000256" key="4">
    <source>
        <dbReference type="ARBA" id="ARBA00004496"/>
    </source>
</evidence>
<feature type="binding site" evidence="18">
    <location>
        <position position="241"/>
    </location>
    <ligand>
        <name>Zn(2+)</name>
        <dbReference type="ChEBI" id="CHEBI:29105"/>
    </ligand>
</feature>
<dbReference type="PIRSF" id="PIRSF001455">
    <property type="entry name" value="DHQ_synth"/>
    <property type="match status" value="1"/>
</dbReference>
<dbReference type="Proteomes" id="UP000823877">
    <property type="component" value="Unassembled WGS sequence"/>
</dbReference>
<protein>
    <recommendedName>
        <fullName evidence="8 18">3-dehydroquinate synthase</fullName>
        <shortName evidence="18">DHQS</shortName>
        <ecNumber evidence="7 18">4.2.3.4</ecNumber>
    </recommendedName>
</protein>
<dbReference type="GO" id="GO:0008652">
    <property type="term" value="P:amino acid biosynthetic process"/>
    <property type="evidence" value="ECO:0007669"/>
    <property type="project" value="UniProtKB-KW"/>
</dbReference>
<evidence type="ECO:0000256" key="14">
    <source>
        <dbReference type="ARBA" id="ARBA00023027"/>
    </source>
</evidence>
<dbReference type="InterPro" id="IPR016037">
    <property type="entry name" value="DHQ_synth_AroB"/>
</dbReference>
<evidence type="ECO:0000256" key="3">
    <source>
        <dbReference type="ARBA" id="ARBA00001947"/>
    </source>
</evidence>
<comment type="function">
    <text evidence="18">Catalyzes the conversion of 3-deoxy-D-arabino-heptulosonate 7-phosphate (DAHP) to dehydroquinate (DHQ).</text>
</comment>
<evidence type="ECO:0000256" key="11">
    <source>
        <dbReference type="ARBA" id="ARBA00022723"/>
    </source>
</evidence>
<dbReference type="GO" id="GO:0009073">
    <property type="term" value="P:aromatic amino acid family biosynthetic process"/>
    <property type="evidence" value="ECO:0007669"/>
    <property type="project" value="UniProtKB-KW"/>
</dbReference>
<evidence type="ECO:0000256" key="10">
    <source>
        <dbReference type="ARBA" id="ARBA00022605"/>
    </source>
</evidence>
<gene>
    <name evidence="18 21" type="primary">aroB</name>
    <name evidence="21" type="ORF">IAA37_04355</name>
</gene>
<accession>A0A9D2MHF7</accession>
<feature type="domain" description="3-dehydroquinate synthase C-terminal" evidence="20">
    <location>
        <begin position="181"/>
        <end position="316"/>
    </location>
</feature>
<dbReference type="NCBIfam" id="TIGR01357">
    <property type="entry name" value="aroB"/>
    <property type="match status" value="1"/>
</dbReference>
<dbReference type="PANTHER" id="PTHR43622:SF7">
    <property type="entry name" value="3-DEHYDROQUINATE SYNTHASE, CHLOROPLASTIC"/>
    <property type="match status" value="1"/>
</dbReference>
<reference evidence="21" key="1">
    <citation type="journal article" date="2021" name="PeerJ">
        <title>Extensive microbial diversity within the chicken gut microbiome revealed by metagenomics and culture.</title>
        <authorList>
            <person name="Gilroy R."/>
            <person name="Ravi A."/>
            <person name="Getino M."/>
            <person name="Pursley I."/>
            <person name="Horton D.L."/>
            <person name="Alikhan N.F."/>
            <person name="Baker D."/>
            <person name="Gharbi K."/>
            <person name="Hall N."/>
            <person name="Watson M."/>
            <person name="Adriaenssens E.M."/>
            <person name="Foster-Nyarko E."/>
            <person name="Jarju S."/>
            <person name="Secka A."/>
            <person name="Antonio M."/>
            <person name="Oren A."/>
            <person name="Chaudhuri R.R."/>
            <person name="La Ragione R."/>
            <person name="Hildebrand F."/>
            <person name="Pallen M.J."/>
        </authorList>
    </citation>
    <scope>NUCLEOTIDE SEQUENCE</scope>
    <source>
        <strain evidence="21">CHK188-16595</strain>
    </source>
</reference>
<comment type="cofactor">
    <cofactor evidence="2 18">
        <name>NAD(+)</name>
        <dbReference type="ChEBI" id="CHEBI:57540"/>
    </cofactor>
</comment>
<dbReference type="Gene3D" id="3.40.50.1970">
    <property type="match status" value="1"/>
</dbReference>
<feature type="binding site" evidence="18">
    <location>
        <begin position="129"/>
        <end position="130"/>
    </location>
    <ligand>
        <name>NAD(+)</name>
        <dbReference type="ChEBI" id="CHEBI:57540"/>
    </ligand>
</feature>
<dbReference type="InterPro" id="IPR030960">
    <property type="entry name" value="DHQS/DOIS_N"/>
</dbReference>
<evidence type="ECO:0000256" key="6">
    <source>
        <dbReference type="ARBA" id="ARBA00005412"/>
    </source>
</evidence>
<feature type="binding site" evidence="18">
    <location>
        <begin position="105"/>
        <end position="109"/>
    </location>
    <ligand>
        <name>NAD(+)</name>
        <dbReference type="ChEBI" id="CHEBI:57540"/>
    </ligand>
</feature>
<comment type="catalytic activity">
    <reaction evidence="1 18">
        <text>7-phospho-2-dehydro-3-deoxy-D-arabino-heptonate = 3-dehydroquinate + phosphate</text>
        <dbReference type="Rhea" id="RHEA:21968"/>
        <dbReference type="ChEBI" id="CHEBI:32364"/>
        <dbReference type="ChEBI" id="CHEBI:43474"/>
        <dbReference type="ChEBI" id="CHEBI:58394"/>
        <dbReference type="EC" id="4.2.3.4"/>
    </reaction>
</comment>
<evidence type="ECO:0000256" key="7">
    <source>
        <dbReference type="ARBA" id="ARBA00013031"/>
    </source>
</evidence>
<dbReference type="GO" id="GO:0009423">
    <property type="term" value="P:chorismate biosynthetic process"/>
    <property type="evidence" value="ECO:0007669"/>
    <property type="project" value="UniProtKB-UniRule"/>
</dbReference>
<keyword evidence="14 18" id="KW-0520">NAD</keyword>
<evidence type="ECO:0000256" key="15">
    <source>
        <dbReference type="ARBA" id="ARBA00023141"/>
    </source>
</evidence>